<dbReference type="InterPro" id="IPR050485">
    <property type="entry name" value="Proline_metab_enzyme"/>
</dbReference>
<keyword evidence="3 7" id="KW-0560">Oxidoreductase</keyword>
<evidence type="ECO:0000256" key="4">
    <source>
        <dbReference type="ARBA" id="ARBA00023027"/>
    </source>
</evidence>
<dbReference type="Gene3D" id="3.40.605.10">
    <property type="entry name" value="Aldehyde Dehydrogenase, Chain A, domain 1"/>
    <property type="match status" value="1"/>
</dbReference>
<dbReference type="EC" id="1.2.1.88" evidence="2"/>
<sequence>MCTSISSFDSRTGQPLFAGDVTDWGQIAEVMRQAGVAADLWRRHPVDQRIQIVRRYGEILAEDRDKIRDLISGEVGKLPWDSAGEVSASIAKAELSIAAWQQRRSQQQVDDGSGPVRRIVRYRPLGVALVLGPFNFPLHLPGGQIIPALLAGNAVVFKPSEQATAVGQWMVQAWKRAGLPDHVLQMIVGGVETAVAAIDSPHVNGVFLTGSRAAGRAIHRQLSGRPGVLLALELGGNNPVVIDPSADPRVVAGLVSFSAFVSAGQRCTCARRAFFVEGRLGDQQIQALVDRTTQMRVGLCDDSPAAHVGPLISAAAATSLRETYQTLLDLGCSPLIPWQASDRNPALVHPVILDATGIPESAEATLGEMEWFGPILVVQRTGNLDRAFSLAASTPYGLSAALLGGSEDVFQRFVDQVGAGVVNWNGPTTGAAGALPFGGLGDSGNHRPAGYYAIDFCSDPVASLQRPAPSADDPWSVVE</sequence>
<evidence type="ECO:0000256" key="2">
    <source>
        <dbReference type="ARBA" id="ARBA00012884"/>
    </source>
</evidence>
<name>A0A517N887_9BACT</name>
<dbReference type="InterPro" id="IPR016162">
    <property type="entry name" value="Ald_DH_N"/>
</dbReference>
<proteinExistence type="inferred from homology"/>
<evidence type="ECO:0000256" key="6">
    <source>
        <dbReference type="PROSITE-ProRule" id="PRU10007"/>
    </source>
</evidence>
<dbReference type="GO" id="GO:0003842">
    <property type="term" value="F:L-glutamate gamma-semialdehyde dehydrogenase activity"/>
    <property type="evidence" value="ECO:0007669"/>
    <property type="project" value="UniProtKB-EC"/>
</dbReference>
<dbReference type="PANTHER" id="PTHR42862">
    <property type="entry name" value="DELTA-1-PYRROLINE-5-CARBOXYLATE DEHYDROGENASE 1, ISOFORM A-RELATED"/>
    <property type="match status" value="1"/>
</dbReference>
<dbReference type="EMBL" id="CP036525">
    <property type="protein sequence ID" value="QDT03356.1"/>
    <property type="molecule type" value="Genomic_DNA"/>
</dbReference>
<dbReference type="OrthoDB" id="4503395at2"/>
<accession>A0A517N887</accession>
<comment type="pathway">
    <text evidence="1">Amino-acid degradation; L-proline degradation into L-glutamate; L-glutamate from L-proline: step 2/2.</text>
</comment>
<feature type="domain" description="Aldehyde dehydrogenase" evidence="8">
    <location>
        <begin position="11"/>
        <end position="458"/>
    </location>
</feature>
<reference evidence="9 10" key="1">
    <citation type="submission" date="2019-02" db="EMBL/GenBank/DDBJ databases">
        <title>Deep-cultivation of Planctomycetes and their phenomic and genomic characterization uncovers novel biology.</title>
        <authorList>
            <person name="Wiegand S."/>
            <person name="Jogler M."/>
            <person name="Boedeker C."/>
            <person name="Pinto D."/>
            <person name="Vollmers J."/>
            <person name="Rivas-Marin E."/>
            <person name="Kohn T."/>
            <person name="Peeters S.H."/>
            <person name="Heuer A."/>
            <person name="Rast P."/>
            <person name="Oberbeckmann S."/>
            <person name="Bunk B."/>
            <person name="Jeske O."/>
            <person name="Meyerdierks A."/>
            <person name="Storesund J.E."/>
            <person name="Kallscheuer N."/>
            <person name="Luecker S."/>
            <person name="Lage O.M."/>
            <person name="Pohl T."/>
            <person name="Merkel B.J."/>
            <person name="Hornburger P."/>
            <person name="Mueller R.-W."/>
            <person name="Bruemmer F."/>
            <person name="Labrenz M."/>
            <person name="Spormann A.M."/>
            <person name="Op den Camp H."/>
            <person name="Overmann J."/>
            <person name="Amann R."/>
            <person name="Jetten M.S.M."/>
            <person name="Mascher T."/>
            <person name="Medema M.H."/>
            <person name="Devos D.P."/>
            <person name="Kaster A.-K."/>
            <person name="Ovreas L."/>
            <person name="Rohde M."/>
            <person name="Galperin M.Y."/>
            <person name="Jogler C."/>
        </authorList>
    </citation>
    <scope>NUCLEOTIDE SEQUENCE [LARGE SCALE GENOMIC DNA]</scope>
    <source>
        <strain evidence="9 10">K22_7</strain>
    </source>
</reference>
<dbReference type="SUPFAM" id="SSF53720">
    <property type="entry name" value="ALDH-like"/>
    <property type="match status" value="1"/>
</dbReference>
<gene>
    <name evidence="9" type="primary">astD</name>
    <name evidence="9" type="ORF">K227x_17380</name>
</gene>
<evidence type="ECO:0000256" key="3">
    <source>
        <dbReference type="ARBA" id="ARBA00023002"/>
    </source>
</evidence>
<comment type="catalytic activity">
    <reaction evidence="5">
        <text>L-glutamate 5-semialdehyde + NAD(+) + H2O = L-glutamate + NADH + 2 H(+)</text>
        <dbReference type="Rhea" id="RHEA:30235"/>
        <dbReference type="ChEBI" id="CHEBI:15377"/>
        <dbReference type="ChEBI" id="CHEBI:15378"/>
        <dbReference type="ChEBI" id="CHEBI:29985"/>
        <dbReference type="ChEBI" id="CHEBI:57540"/>
        <dbReference type="ChEBI" id="CHEBI:57945"/>
        <dbReference type="ChEBI" id="CHEBI:58066"/>
        <dbReference type="EC" id="1.2.1.88"/>
    </reaction>
</comment>
<dbReference type="Pfam" id="PF00171">
    <property type="entry name" value="Aldedh"/>
    <property type="match status" value="1"/>
</dbReference>
<dbReference type="AlphaFoldDB" id="A0A517N887"/>
<evidence type="ECO:0000313" key="9">
    <source>
        <dbReference type="EMBL" id="QDT03356.1"/>
    </source>
</evidence>
<dbReference type="GO" id="GO:0009898">
    <property type="term" value="C:cytoplasmic side of plasma membrane"/>
    <property type="evidence" value="ECO:0007669"/>
    <property type="project" value="TreeGrafter"/>
</dbReference>
<protein>
    <recommendedName>
        <fullName evidence="2">L-glutamate gamma-semialdehyde dehydrogenase</fullName>
        <ecNumber evidence="2">1.2.1.88</ecNumber>
    </recommendedName>
</protein>
<dbReference type="KEGG" id="rlc:K227x_17380"/>
<evidence type="ECO:0000313" key="10">
    <source>
        <dbReference type="Proteomes" id="UP000318538"/>
    </source>
</evidence>
<feature type="active site" evidence="6">
    <location>
        <position position="233"/>
    </location>
</feature>
<keyword evidence="4" id="KW-0520">NAD</keyword>
<evidence type="ECO:0000256" key="7">
    <source>
        <dbReference type="RuleBase" id="RU003345"/>
    </source>
</evidence>
<dbReference type="PROSITE" id="PS00687">
    <property type="entry name" value="ALDEHYDE_DEHYDR_GLU"/>
    <property type="match status" value="1"/>
</dbReference>
<dbReference type="InterPro" id="IPR016163">
    <property type="entry name" value="Ald_DH_C"/>
</dbReference>
<organism evidence="9 10">
    <name type="scientific">Rubripirellula lacrimiformis</name>
    <dbReference type="NCBI Taxonomy" id="1930273"/>
    <lineage>
        <taxon>Bacteria</taxon>
        <taxon>Pseudomonadati</taxon>
        <taxon>Planctomycetota</taxon>
        <taxon>Planctomycetia</taxon>
        <taxon>Pirellulales</taxon>
        <taxon>Pirellulaceae</taxon>
        <taxon>Rubripirellula</taxon>
    </lineage>
</organism>
<evidence type="ECO:0000256" key="1">
    <source>
        <dbReference type="ARBA" id="ARBA00004786"/>
    </source>
</evidence>
<dbReference type="Proteomes" id="UP000318538">
    <property type="component" value="Chromosome"/>
</dbReference>
<keyword evidence="10" id="KW-1185">Reference proteome</keyword>
<dbReference type="InterPro" id="IPR029510">
    <property type="entry name" value="Ald_DH_CS_GLU"/>
</dbReference>
<dbReference type="PROSITE" id="PS00070">
    <property type="entry name" value="ALDEHYDE_DEHYDR_CYS"/>
    <property type="match status" value="1"/>
</dbReference>
<dbReference type="GO" id="GO:0010133">
    <property type="term" value="P:L-proline catabolic process to L-glutamate"/>
    <property type="evidence" value="ECO:0007669"/>
    <property type="project" value="TreeGrafter"/>
</dbReference>
<dbReference type="InterPro" id="IPR016161">
    <property type="entry name" value="Ald_DH/histidinol_DH"/>
</dbReference>
<dbReference type="InterPro" id="IPR016160">
    <property type="entry name" value="Ald_DH_CS_CYS"/>
</dbReference>
<evidence type="ECO:0000256" key="5">
    <source>
        <dbReference type="ARBA" id="ARBA00048142"/>
    </source>
</evidence>
<dbReference type="RefSeq" id="WP_145169058.1">
    <property type="nucleotide sequence ID" value="NZ_CP036525.1"/>
</dbReference>
<evidence type="ECO:0000259" key="8">
    <source>
        <dbReference type="Pfam" id="PF00171"/>
    </source>
</evidence>
<comment type="similarity">
    <text evidence="7">Belongs to the aldehyde dehydrogenase family.</text>
</comment>
<dbReference type="Gene3D" id="3.40.309.10">
    <property type="entry name" value="Aldehyde Dehydrogenase, Chain A, domain 2"/>
    <property type="match status" value="1"/>
</dbReference>
<dbReference type="InterPro" id="IPR015590">
    <property type="entry name" value="Aldehyde_DH_dom"/>
</dbReference>
<dbReference type="PANTHER" id="PTHR42862:SF1">
    <property type="entry name" value="DELTA-1-PYRROLINE-5-CARBOXYLATE DEHYDROGENASE 2, ISOFORM A-RELATED"/>
    <property type="match status" value="1"/>
</dbReference>